<organism evidence="2 3">
    <name type="scientific">Tritrichomonas foetus</name>
    <dbReference type="NCBI Taxonomy" id="1144522"/>
    <lineage>
        <taxon>Eukaryota</taxon>
        <taxon>Metamonada</taxon>
        <taxon>Parabasalia</taxon>
        <taxon>Tritrichomonadida</taxon>
        <taxon>Tritrichomonadidae</taxon>
        <taxon>Tritrichomonas</taxon>
    </lineage>
</organism>
<evidence type="ECO:0000313" key="3">
    <source>
        <dbReference type="Proteomes" id="UP000179807"/>
    </source>
</evidence>
<dbReference type="EMBL" id="MLAK01001315">
    <property type="protein sequence ID" value="OHS94467.1"/>
    <property type="molecule type" value="Genomic_DNA"/>
</dbReference>
<evidence type="ECO:0000313" key="2">
    <source>
        <dbReference type="EMBL" id="OHS94467.1"/>
    </source>
</evidence>
<keyword evidence="3" id="KW-1185">Reference proteome</keyword>
<dbReference type="RefSeq" id="XP_068347604.1">
    <property type="nucleotide sequence ID" value="XM_068495827.1"/>
</dbReference>
<feature type="compositionally biased region" description="Basic and acidic residues" evidence="1">
    <location>
        <begin position="232"/>
        <end position="248"/>
    </location>
</feature>
<dbReference type="VEuPathDB" id="TrichDB:TRFO_11078"/>
<dbReference type="AlphaFoldDB" id="A0A1J4J9Z6"/>
<feature type="region of interest" description="Disordered" evidence="1">
    <location>
        <begin position="129"/>
        <end position="179"/>
    </location>
</feature>
<sequence length="289" mass="33432">MIDYTKEPEYDLRKLPCGGWKSSQISVRSHGRWLQFSDPDSKDKINKTLPIDYSKKYVPPKRKTQRAKKENMPEEEEGIESMINEFGFVKNDLNSARSIQAATSVYVPPIELTPETLTGFSTSEHFSNINNTSRVNSMNSTRLNSGNSSRVNSVRTPKSNRPERSRRPNSPRDDEFCSMTSRASTRTVKFDDSFIPQTERVVRKCRGSTQRNPFHVSNEVRQRNLNSARQRPKTEMKTKTEMKSKNRPKTEIWCDRNDSSIDIRRKPGNMIQNENELIVFGSRPKTSFR</sequence>
<proteinExistence type="predicted"/>
<dbReference type="GeneID" id="94830531"/>
<evidence type="ECO:0000256" key="1">
    <source>
        <dbReference type="SAM" id="MobiDB-lite"/>
    </source>
</evidence>
<feature type="compositionally biased region" description="Polar residues" evidence="1">
    <location>
        <begin position="129"/>
        <end position="143"/>
    </location>
</feature>
<accession>A0A1J4J9Z6</accession>
<gene>
    <name evidence="2" type="ORF">TRFO_11078</name>
</gene>
<feature type="compositionally biased region" description="Low complexity" evidence="1">
    <location>
        <begin position="144"/>
        <end position="155"/>
    </location>
</feature>
<name>A0A1J4J9Z6_9EUKA</name>
<protein>
    <submittedName>
        <fullName evidence="2">Uncharacterized protein</fullName>
    </submittedName>
</protein>
<dbReference type="Proteomes" id="UP000179807">
    <property type="component" value="Unassembled WGS sequence"/>
</dbReference>
<comment type="caution">
    <text evidence="2">The sequence shown here is derived from an EMBL/GenBank/DDBJ whole genome shotgun (WGS) entry which is preliminary data.</text>
</comment>
<reference evidence="2" key="1">
    <citation type="submission" date="2016-10" db="EMBL/GenBank/DDBJ databases">
        <authorList>
            <person name="Benchimol M."/>
            <person name="Almeida L.G."/>
            <person name="Vasconcelos A.T."/>
            <person name="Perreira-Neves A."/>
            <person name="Rosa I.A."/>
            <person name="Tasca T."/>
            <person name="Bogo M.R."/>
            <person name="de Souza W."/>
        </authorList>
    </citation>
    <scope>NUCLEOTIDE SEQUENCE [LARGE SCALE GENOMIC DNA]</scope>
    <source>
        <strain evidence="2">K</strain>
    </source>
</reference>
<feature type="region of interest" description="Disordered" evidence="1">
    <location>
        <begin position="227"/>
        <end position="248"/>
    </location>
</feature>
<feature type="compositionally biased region" description="Basic and acidic residues" evidence="1">
    <location>
        <begin position="160"/>
        <end position="175"/>
    </location>
</feature>